<accession>A0A9Q0NBM3</accession>
<dbReference type="OrthoDB" id="7790657at2759"/>
<keyword evidence="1 2" id="KW-0193">Cuticle</keyword>
<evidence type="ECO:0000256" key="3">
    <source>
        <dbReference type="SAM" id="SignalP"/>
    </source>
</evidence>
<comment type="caution">
    <text evidence="4">The sequence shown here is derived from an EMBL/GenBank/DDBJ whole genome shotgun (WGS) entry which is preliminary data.</text>
</comment>
<gene>
    <name evidence="4" type="primary">Pcp_0</name>
    <name evidence="4" type="ORF">Bhyg_02333</name>
</gene>
<evidence type="ECO:0000313" key="5">
    <source>
        <dbReference type="Proteomes" id="UP001151699"/>
    </source>
</evidence>
<dbReference type="PANTHER" id="PTHR10380">
    <property type="entry name" value="CUTICLE PROTEIN"/>
    <property type="match status" value="1"/>
</dbReference>
<dbReference type="GO" id="GO:0008010">
    <property type="term" value="F:structural constituent of chitin-based larval cuticle"/>
    <property type="evidence" value="ECO:0007669"/>
    <property type="project" value="TreeGrafter"/>
</dbReference>
<dbReference type="PROSITE" id="PS00233">
    <property type="entry name" value="CHIT_BIND_RR_1"/>
    <property type="match status" value="1"/>
</dbReference>
<organism evidence="4 5">
    <name type="scientific">Pseudolycoriella hygida</name>
    <dbReference type="NCBI Taxonomy" id="35572"/>
    <lineage>
        <taxon>Eukaryota</taxon>
        <taxon>Metazoa</taxon>
        <taxon>Ecdysozoa</taxon>
        <taxon>Arthropoda</taxon>
        <taxon>Hexapoda</taxon>
        <taxon>Insecta</taxon>
        <taxon>Pterygota</taxon>
        <taxon>Neoptera</taxon>
        <taxon>Endopterygota</taxon>
        <taxon>Diptera</taxon>
        <taxon>Nematocera</taxon>
        <taxon>Sciaroidea</taxon>
        <taxon>Sciaridae</taxon>
        <taxon>Pseudolycoriella</taxon>
    </lineage>
</organism>
<dbReference type="PANTHER" id="PTHR10380:SF237">
    <property type="entry name" value="CUTICULAR PROTEIN 65AU, ISOFORM A-RELATED"/>
    <property type="match status" value="1"/>
</dbReference>
<dbReference type="EMBL" id="WJQU01000001">
    <property type="protein sequence ID" value="KAJ6647113.1"/>
    <property type="molecule type" value="Genomic_DNA"/>
</dbReference>
<sequence>MKLLICCMLLIASSQALSFARDRDANARILRADSDSYPDGSYQYGYEADNGIEVEESGVAGVSVSGSAKWVDEEGTPIELTYTADENGYRPQGAHLP</sequence>
<dbReference type="InterPro" id="IPR031311">
    <property type="entry name" value="CHIT_BIND_RR_consensus"/>
</dbReference>
<evidence type="ECO:0000313" key="4">
    <source>
        <dbReference type="EMBL" id="KAJ6647113.1"/>
    </source>
</evidence>
<dbReference type="GO" id="GO:0062129">
    <property type="term" value="C:chitin-based extracellular matrix"/>
    <property type="evidence" value="ECO:0007669"/>
    <property type="project" value="TreeGrafter"/>
</dbReference>
<evidence type="ECO:0000256" key="2">
    <source>
        <dbReference type="PROSITE-ProRule" id="PRU00497"/>
    </source>
</evidence>
<proteinExistence type="predicted"/>
<name>A0A9Q0NBM3_9DIPT</name>
<dbReference type="Proteomes" id="UP001151699">
    <property type="component" value="Chromosome A"/>
</dbReference>
<dbReference type="PROSITE" id="PS51155">
    <property type="entry name" value="CHIT_BIND_RR_2"/>
    <property type="match status" value="1"/>
</dbReference>
<dbReference type="AlphaFoldDB" id="A0A9Q0NBM3"/>
<dbReference type="Pfam" id="PF00379">
    <property type="entry name" value="Chitin_bind_4"/>
    <property type="match status" value="1"/>
</dbReference>
<dbReference type="InterPro" id="IPR000618">
    <property type="entry name" value="Insect_cuticle"/>
</dbReference>
<dbReference type="PRINTS" id="PR00947">
    <property type="entry name" value="CUTICLE"/>
</dbReference>
<feature type="chain" id="PRO_5040165890" evidence="3">
    <location>
        <begin position="17"/>
        <end position="97"/>
    </location>
</feature>
<keyword evidence="5" id="KW-1185">Reference proteome</keyword>
<keyword evidence="3" id="KW-0732">Signal</keyword>
<dbReference type="InterPro" id="IPR050468">
    <property type="entry name" value="Cuticle_Struct_Prot"/>
</dbReference>
<feature type="signal peptide" evidence="3">
    <location>
        <begin position="1"/>
        <end position="16"/>
    </location>
</feature>
<protein>
    <submittedName>
        <fullName evidence="4">Pupal cuticle protein</fullName>
    </submittedName>
</protein>
<evidence type="ECO:0000256" key="1">
    <source>
        <dbReference type="ARBA" id="ARBA00022460"/>
    </source>
</evidence>
<reference evidence="4" key="1">
    <citation type="submission" date="2022-07" db="EMBL/GenBank/DDBJ databases">
        <authorList>
            <person name="Trinca V."/>
            <person name="Uliana J.V.C."/>
            <person name="Torres T.T."/>
            <person name="Ward R.J."/>
            <person name="Monesi N."/>
        </authorList>
    </citation>
    <scope>NUCLEOTIDE SEQUENCE</scope>
    <source>
        <strain evidence="4">HSMRA1968</strain>
        <tissue evidence="4">Whole embryos</tissue>
    </source>
</reference>
<feature type="non-terminal residue" evidence="4">
    <location>
        <position position="97"/>
    </location>
</feature>